<dbReference type="InterPro" id="IPR013078">
    <property type="entry name" value="His_Pase_superF_clade-1"/>
</dbReference>
<reference evidence="2 3" key="1">
    <citation type="submission" date="2016-10" db="EMBL/GenBank/DDBJ databases">
        <authorList>
            <person name="de Groot N.N."/>
        </authorList>
    </citation>
    <scope>NUCLEOTIDE SEQUENCE [LARGE SCALE GENOMIC DNA]</scope>
    <source>
        <strain evidence="2 3">DSM 44468</strain>
    </source>
</reference>
<dbReference type="InterPro" id="IPR051021">
    <property type="entry name" value="Mito_Ser/Thr_phosphatase"/>
</dbReference>
<gene>
    <name evidence="2" type="ORF">SAMN05421835_102291</name>
</gene>
<dbReference type="AlphaFoldDB" id="A0A1I3ME12"/>
<dbReference type="GO" id="GO:0016787">
    <property type="term" value="F:hydrolase activity"/>
    <property type="evidence" value="ECO:0007669"/>
    <property type="project" value="UniProtKB-KW"/>
</dbReference>
<evidence type="ECO:0000313" key="3">
    <source>
        <dbReference type="Proteomes" id="UP000199025"/>
    </source>
</evidence>
<dbReference type="Pfam" id="PF00300">
    <property type="entry name" value="His_Phos_1"/>
    <property type="match status" value="1"/>
</dbReference>
<dbReference type="RefSeq" id="WP_091504610.1">
    <property type="nucleotide sequence ID" value="NZ_CBDRCA010000004.1"/>
</dbReference>
<dbReference type="PANTHER" id="PTHR20935:SF0">
    <property type="entry name" value="SERINE_THREONINE-PROTEIN PHOSPHATASE PGAM5, MITOCHONDRIAL"/>
    <property type="match status" value="1"/>
</dbReference>
<dbReference type="EMBL" id="FORP01000002">
    <property type="protein sequence ID" value="SFI95213.1"/>
    <property type="molecule type" value="Genomic_DNA"/>
</dbReference>
<dbReference type="Proteomes" id="UP000199025">
    <property type="component" value="Unassembled WGS sequence"/>
</dbReference>
<evidence type="ECO:0000256" key="1">
    <source>
        <dbReference type="ARBA" id="ARBA00022801"/>
    </source>
</evidence>
<evidence type="ECO:0000313" key="2">
    <source>
        <dbReference type="EMBL" id="SFI95213.1"/>
    </source>
</evidence>
<dbReference type="STRING" id="115433.SAMN05421835_102291"/>
<proteinExistence type="predicted"/>
<sequence length="182" mass="19883">MADHLLYVARHGEAIDEGELSETGRRQAALLGRRLREVPLAAVSHSPLPRAVRTARLLAAELPGVPVVEAGELGDYPPPVPDELPPVYAEFVRQFSPAELASGARLAAAAIARFAVPTAEERHELVVTHNFLAAWFVCHALDAPPGRWLGLNQDNCALTVIRYRPDRPPSLLVFNDSGHLRR</sequence>
<dbReference type="SUPFAM" id="SSF53254">
    <property type="entry name" value="Phosphoglycerate mutase-like"/>
    <property type="match status" value="1"/>
</dbReference>
<dbReference type="CDD" id="cd07067">
    <property type="entry name" value="HP_PGM_like"/>
    <property type="match status" value="1"/>
</dbReference>
<dbReference type="SMART" id="SM00855">
    <property type="entry name" value="PGAM"/>
    <property type="match status" value="1"/>
</dbReference>
<dbReference type="InterPro" id="IPR029033">
    <property type="entry name" value="His_PPase_superfam"/>
</dbReference>
<keyword evidence="3" id="KW-1185">Reference proteome</keyword>
<accession>A0A1I3ME12</accession>
<name>A0A1I3ME12_9PSEU</name>
<dbReference type="PANTHER" id="PTHR20935">
    <property type="entry name" value="PHOSPHOGLYCERATE MUTASE-RELATED"/>
    <property type="match status" value="1"/>
</dbReference>
<organism evidence="2 3">
    <name type="scientific">Amycolatopsis sacchari</name>
    <dbReference type="NCBI Taxonomy" id="115433"/>
    <lineage>
        <taxon>Bacteria</taxon>
        <taxon>Bacillati</taxon>
        <taxon>Actinomycetota</taxon>
        <taxon>Actinomycetes</taxon>
        <taxon>Pseudonocardiales</taxon>
        <taxon>Pseudonocardiaceae</taxon>
        <taxon>Amycolatopsis</taxon>
    </lineage>
</organism>
<dbReference type="OrthoDB" id="9800841at2"/>
<dbReference type="Gene3D" id="3.40.50.1240">
    <property type="entry name" value="Phosphoglycerate mutase-like"/>
    <property type="match status" value="1"/>
</dbReference>
<keyword evidence="1" id="KW-0378">Hydrolase</keyword>
<protein>
    <submittedName>
        <fullName evidence="2">Probable phosphoglycerate mutase</fullName>
    </submittedName>
</protein>